<dbReference type="InterPro" id="IPR026881">
    <property type="entry name" value="WYL_dom"/>
</dbReference>
<organism evidence="3 4">
    <name type="scientific">Brevibacterium casei</name>
    <dbReference type="NCBI Taxonomy" id="33889"/>
    <lineage>
        <taxon>Bacteria</taxon>
        <taxon>Bacillati</taxon>
        <taxon>Actinomycetota</taxon>
        <taxon>Actinomycetes</taxon>
        <taxon>Micrococcales</taxon>
        <taxon>Brevibacteriaceae</taxon>
        <taxon>Brevibacterium</taxon>
    </lineage>
</organism>
<reference evidence="3 4" key="1">
    <citation type="submission" date="2020-12" db="EMBL/GenBank/DDBJ databases">
        <title>FDA dAtabase for Regulatory Grade micrObial Sequences (FDA-ARGOS): Supporting development and validation of Infectious Disease Dx tests.</title>
        <authorList>
            <person name="Sproer C."/>
            <person name="Gronow S."/>
            <person name="Severitt S."/>
            <person name="Schroder I."/>
            <person name="Tallon L."/>
            <person name="Sadzewicz L."/>
            <person name="Zhao X."/>
            <person name="Boylan J."/>
            <person name="Ott S."/>
            <person name="Bowen H."/>
            <person name="Vavikolanu K."/>
            <person name="Mehta A."/>
            <person name="Aluvathingal J."/>
            <person name="Nadendla S."/>
            <person name="Lowell S."/>
            <person name="Myers T."/>
            <person name="Yan Y."/>
            <person name="Sichtig H."/>
        </authorList>
    </citation>
    <scope>NUCLEOTIDE SEQUENCE [LARGE SCALE GENOMIC DNA]</scope>
    <source>
        <strain evidence="3 4">FDAARGOS_990</strain>
    </source>
</reference>
<dbReference type="PANTHER" id="PTHR34580:SF3">
    <property type="entry name" value="PROTEIN PAFB"/>
    <property type="match status" value="1"/>
</dbReference>
<proteinExistence type="predicted"/>
<evidence type="ECO:0000259" key="2">
    <source>
        <dbReference type="Pfam" id="PF25583"/>
    </source>
</evidence>
<dbReference type="Proteomes" id="UP000595374">
    <property type="component" value="Chromosome"/>
</dbReference>
<dbReference type="PANTHER" id="PTHR34580">
    <property type="match status" value="1"/>
</dbReference>
<dbReference type="PROSITE" id="PS52050">
    <property type="entry name" value="WYL"/>
    <property type="match status" value="1"/>
</dbReference>
<evidence type="ECO:0000259" key="1">
    <source>
        <dbReference type="Pfam" id="PF13280"/>
    </source>
</evidence>
<dbReference type="EMBL" id="CP065989">
    <property type="protein sequence ID" value="QQB16134.1"/>
    <property type="molecule type" value="Genomic_DNA"/>
</dbReference>
<protein>
    <submittedName>
        <fullName evidence="3">WYL domain-containing protein</fullName>
    </submittedName>
</protein>
<name>A0A7T4A2K2_9MICO</name>
<sequence>MNLLIALRAARGWVSRTTLMSAIDGYGDLDDAAFDRKFSRDKELLRHMGITIATRGEHDAYSDVGETGYRISTDDYAMGDVDLTPAEAAAVAVAARFWSDTELGASSAQALTKLRALGIELTAGQGLSIGPGAASKLGNVNFATALHHINAREAVSFKYHKPGQSPRKVRLEPYALLSRGDRVYLIGFDLDRGAERTFRLTRIEGKLTKLGGREPGDYEIPADFAPAVSLQASTEMAVVTEARLRLAAHRADPLRRRRVREDGEDIIVEYSDAQTLAAEIVGFGDAVEVRGPAELVRAVQARRETIADSLDRLGGRSVLSA</sequence>
<dbReference type="Pfam" id="PF25583">
    <property type="entry name" value="WCX"/>
    <property type="match status" value="1"/>
</dbReference>
<evidence type="ECO:0000313" key="4">
    <source>
        <dbReference type="Proteomes" id="UP000595374"/>
    </source>
</evidence>
<gene>
    <name evidence="3" type="ORF">I6H47_12375</name>
</gene>
<dbReference type="AlphaFoldDB" id="A0A7T4A2K2"/>
<accession>A0A7T4A2K2</accession>
<feature type="domain" description="WYL" evidence="1">
    <location>
        <begin position="142"/>
        <end position="204"/>
    </location>
</feature>
<evidence type="ECO:0000313" key="3">
    <source>
        <dbReference type="EMBL" id="QQB16134.1"/>
    </source>
</evidence>
<dbReference type="InterPro" id="IPR051534">
    <property type="entry name" value="CBASS_pafABC_assoc_protein"/>
</dbReference>
<dbReference type="Pfam" id="PF13280">
    <property type="entry name" value="WYL"/>
    <property type="match status" value="1"/>
</dbReference>
<dbReference type="InterPro" id="IPR057727">
    <property type="entry name" value="WCX_dom"/>
</dbReference>
<feature type="domain" description="WCX" evidence="2">
    <location>
        <begin position="240"/>
        <end position="303"/>
    </location>
</feature>